<dbReference type="Gene3D" id="1.10.443.10">
    <property type="entry name" value="Intergrase catalytic core"/>
    <property type="match status" value="1"/>
</dbReference>
<dbReference type="GO" id="GO:0015074">
    <property type="term" value="P:DNA integration"/>
    <property type="evidence" value="ECO:0007669"/>
    <property type="project" value="UniProtKB-KW"/>
</dbReference>
<evidence type="ECO:0000313" key="7">
    <source>
        <dbReference type="EMBL" id="ADV42150.1"/>
    </source>
</evidence>
<dbReference type="Pfam" id="PF00589">
    <property type="entry name" value="Phage_integrase"/>
    <property type="match status" value="1"/>
</dbReference>
<dbReference type="InterPro" id="IPR002104">
    <property type="entry name" value="Integrase_catalytic"/>
</dbReference>
<reference key="1">
    <citation type="submission" date="2010-11" db="EMBL/GenBank/DDBJ databases">
        <title>The complete genome of Bacteroides helcogenes P 36-108.</title>
        <authorList>
            <consortium name="US DOE Joint Genome Institute (JGI-PGF)"/>
            <person name="Lucas S."/>
            <person name="Copeland A."/>
            <person name="Lapidus A."/>
            <person name="Bruce D."/>
            <person name="Goodwin L."/>
            <person name="Pitluck S."/>
            <person name="Kyrpides N."/>
            <person name="Mavromatis K."/>
            <person name="Ivanova N."/>
            <person name="Zeytun A."/>
            <person name="Brettin T."/>
            <person name="Detter J.C."/>
            <person name="Tapia R."/>
            <person name="Han C."/>
            <person name="Land M."/>
            <person name="Hauser L."/>
            <person name="Markowitz V."/>
            <person name="Cheng J.-F."/>
            <person name="Hugenholtz P."/>
            <person name="Woyke T."/>
            <person name="Wu D."/>
            <person name="Gronow S."/>
            <person name="Wellnitz S."/>
            <person name="Brambilla E."/>
            <person name="Klenk H.-P."/>
            <person name="Eisen J.A."/>
        </authorList>
    </citation>
    <scope>NUCLEOTIDE SEQUENCE</scope>
    <source>
        <strain>P 36-108</strain>
    </source>
</reference>
<comment type="similarity">
    <text evidence="1">Belongs to the 'phage' integrase family.</text>
</comment>
<protein>
    <submittedName>
        <fullName evidence="7">Integrase family protein</fullName>
    </submittedName>
</protein>
<evidence type="ECO:0000313" key="8">
    <source>
        <dbReference type="Proteomes" id="UP000008630"/>
    </source>
</evidence>
<dbReference type="EMBL" id="CP002352">
    <property type="protein sequence ID" value="ADV42150.1"/>
    <property type="molecule type" value="Genomic_DNA"/>
</dbReference>
<dbReference type="GO" id="GO:0006310">
    <property type="term" value="P:DNA recombination"/>
    <property type="evidence" value="ECO:0007669"/>
    <property type="project" value="UniProtKB-KW"/>
</dbReference>
<dbReference type="PROSITE" id="PS51900">
    <property type="entry name" value="CB"/>
    <property type="match status" value="1"/>
</dbReference>
<keyword evidence="3 5" id="KW-0238">DNA-binding</keyword>
<reference evidence="7 8" key="2">
    <citation type="journal article" date="2011" name="Stand. Genomic Sci.">
        <title>Complete genome sequence of Bacteroides helcogenes type strain (P 36-108).</title>
        <authorList>
            <person name="Pati A."/>
            <person name="Gronow S."/>
            <person name="Zeytun A."/>
            <person name="Lapidus A."/>
            <person name="Nolan M."/>
            <person name="Hammon N."/>
            <person name="Deshpande S."/>
            <person name="Cheng J.F."/>
            <person name="Tapia R."/>
            <person name="Han C."/>
            <person name="Goodwin L."/>
            <person name="Pitluck S."/>
            <person name="Liolios K."/>
            <person name="Pagani I."/>
            <person name="Ivanova N."/>
            <person name="Mavromatis K."/>
            <person name="Chen A."/>
            <person name="Palaniappan K."/>
            <person name="Land M."/>
            <person name="Hauser L."/>
            <person name="Chang Y.J."/>
            <person name="Jeffries C.D."/>
            <person name="Detter J.C."/>
            <person name="Brambilla E."/>
            <person name="Rohde M."/>
            <person name="Goker M."/>
            <person name="Woyke T."/>
            <person name="Bristow J."/>
            <person name="Eisen J.A."/>
            <person name="Markowitz V."/>
            <person name="Hugenholtz P."/>
            <person name="Kyrpides N.C."/>
            <person name="Klenk H.P."/>
            <person name="Lucas S."/>
        </authorList>
    </citation>
    <scope>NUCLEOTIDE SEQUENCE [LARGE SCALE GENOMIC DNA]</scope>
    <source>
        <strain evidence="8">ATCC 35417 / DSM 20613 / JCM 6297 / CCUG 15421 / P 36-108</strain>
    </source>
</reference>
<dbReference type="AlphaFoldDB" id="E6SSH8"/>
<name>E6SSH8_BACT6</name>
<gene>
    <name evidence="7" type="ordered locus">Bache_0120</name>
</gene>
<dbReference type="InterPro" id="IPR050090">
    <property type="entry name" value="Tyrosine_recombinase_XerCD"/>
</dbReference>
<accession>E6SSH8</accession>
<dbReference type="OrthoDB" id="1112270at2"/>
<evidence type="ECO:0000256" key="4">
    <source>
        <dbReference type="ARBA" id="ARBA00023172"/>
    </source>
</evidence>
<dbReference type="InterPro" id="IPR025269">
    <property type="entry name" value="SAM-like_dom"/>
</dbReference>
<dbReference type="PANTHER" id="PTHR30349:SF64">
    <property type="entry name" value="PROPHAGE INTEGRASE INTD-RELATED"/>
    <property type="match status" value="1"/>
</dbReference>
<evidence type="ECO:0000256" key="5">
    <source>
        <dbReference type="PROSITE-ProRule" id="PRU01248"/>
    </source>
</evidence>
<dbReference type="InterPro" id="IPR010998">
    <property type="entry name" value="Integrase_recombinase_N"/>
</dbReference>
<dbReference type="PANTHER" id="PTHR30349">
    <property type="entry name" value="PHAGE INTEGRASE-RELATED"/>
    <property type="match status" value="1"/>
</dbReference>
<dbReference type="GO" id="GO:0003677">
    <property type="term" value="F:DNA binding"/>
    <property type="evidence" value="ECO:0007669"/>
    <property type="project" value="UniProtKB-UniRule"/>
</dbReference>
<dbReference type="Pfam" id="PF13102">
    <property type="entry name" value="Phage_int_SAM_5"/>
    <property type="match status" value="1"/>
</dbReference>
<evidence type="ECO:0000256" key="3">
    <source>
        <dbReference type="ARBA" id="ARBA00023125"/>
    </source>
</evidence>
<dbReference type="InterPro" id="IPR013762">
    <property type="entry name" value="Integrase-like_cat_sf"/>
</dbReference>
<dbReference type="STRING" id="693979.Bache_0120"/>
<sequence>MKEELLTQFMEKLIVKLKEGQRDGTAHVYRSTLNRLRKFVNGREISFKQLTPEWLARFEQRLLADQLSWNTISTYMRMLRSVYNQALECGMAIYVPRLFSKVHTGVNCPVKRAVSPEVICQLMTAKKKLPERLSFSRDIFVLLFLLRGMPFVDLAFLRKCDLQGNVITYHRHKTGRRMSIVVCPEAMEIIGKYKNVFPDTPYLFPIILNPGKDEYRQYSRMLRLENHRLLQVARSLQIKERLSTYTARHTWATTALRQNYNSNLICDAMGHSSVKVTETYFQPFKEAEINRMNKSLITYILSRNL</sequence>
<dbReference type="KEGG" id="bhl:Bache_0120"/>
<organism evidence="7 8">
    <name type="scientific">Bacteroides helcogenes (strain ATCC 35417 / DSM 20613 / JCM 6297 / CCUG 15421 / P 36-108)</name>
    <dbReference type="NCBI Taxonomy" id="693979"/>
    <lineage>
        <taxon>Bacteria</taxon>
        <taxon>Pseudomonadati</taxon>
        <taxon>Bacteroidota</taxon>
        <taxon>Bacteroidia</taxon>
        <taxon>Bacteroidales</taxon>
        <taxon>Bacteroidaceae</taxon>
        <taxon>Bacteroides</taxon>
    </lineage>
</organism>
<dbReference type="PATRIC" id="fig|693979.3.peg.127"/>
<dbReference type="HOGENOM" id="CLU_033139_0_0_10"/>
<proteinExistence type="inferred from homology"/>
<dbReference type="RefSeq" id="WP_013545788.1">
    <property type="nucleotide sequence ID" value="NC_014933.1"/>
</dbReference>
<feature type="domain" description="Core-binding (CB)" evidence="6">
    <location>
        <begin position="1"/>
        <end position="87"/>
    </location>
</feature>
<keyword evidence="4" id="KW-0233">DNA recombination</keyword>
<keyword evidence="2" id="KW-0229">DNA integration</keyword>
<dbReference type="SUPFAM" id="SSF56349">
    <property type="entry name" value="DNA breaking-rejoining enzymes"/>
    <property type="match status" value="1"/>
</dbReference>
<dbReference type="Gene3D" id="1.10.150.130">
    <property type="match status" value="1"/>
</dbReference>
<dbReference type="InterPro" id="IPR011010">
    <property type="entry name" value="DNA_brk_join_enz"/>
</dbReference>
<keyword evidence="8" id="KW-1185">Reference proteome</keyword>
<dbReference type="InterPro" id="IPR044068">
    <property type="entry name" value="CB"/>
</dbReference>
<evidence type="ECO:0000256" key="2">
    <source>
        <dbReference type="ARBA" id="ARBA00022908"/>
    </source>
</evidence>
<evidence type="ECO:0000259" key="6">
    <source>
        <dbReference type="PROSITE" id="PS51900"/>
    </source>
</evidence>
<dbReference type="Proteomes" id="UP000008630">
    <property type="component" value="Chromosome"/>
</dbReference>
<evidence type="ECO:0000256" key="1">
    <source>
        <dbReference type="ARBA" id="ARBA00008857"/>
    </source>
</evidence>
<dbReference type="eggNOG" id="COG0582">
    <property type="taxonomic scope" value="Bacteria"/>
</dbReference>